<keyword evidence="4" id="KW-1185">Reference proteome</keyword>
<accession>A0ABM7T4Z4</accession>
<feature type="transmembrane region" description="Helical" evidence="1">
    <location>
        <begin position="29"/>
        <end position="47"/>
    </location>
</feature>
<sequence length="193" mass="22289">MNMEIFRLINNLENKNTFLDNVMLFFSEYMLYVFAGMIALVFILGVIKKDKKVRWVAINTFLLTVINIILAYFIGSIYYVDRPFIHNKVNLLYPHVEDASFPSDHATVTMSIALGINKYNKVFGIVLTILSIIVGFSRVYVGHHSPADVVGTYIIVFIMSYIYNAKLSNKINKIYDKIEDMFVTKLGITWIYK</sequence>
<proteinExistence type="predicted"/>
<dbReference type="SMART" id="SM00014">
    <property type="entry name" value="acidPPc"/>
    <property type="match status" value="1"/>
</dbReference>
<feature type="transmembrane region" description="Helical" evidence="1">
    <location>
        <begin position="56"/>
        <end position="79"/>
    </location>
</feature>
<feature type="transmembrane region" description="Helical" evidence="1">
    <location>
        <begin position="147"/>
        <end position="164"/>
    </location>
</feature>
<dbReference type="Pfam" id="PF01569">
    <property type="entry name" value="PAP2"/>
    <property type="match status" value="1"/>
</dbReference>
<dbReference type="SUPFAM" id="SSF48317">
    <property type="entry name" value="Acid phosphatase/Vanadium-dependent haloperoxidase"/>
    <property type="match status" value="1"/>
</dbReference>
<keyword evidence="1" id="KW-0472">Membrane</keyword>
<keyword evidence="1" id="KW-0812">Transmembrane</keyword>
<dbReference type="PANTHER" id="PTHR14969">
    <property type="entry name" value="SPHINGOSINE-1-PHOSPHATE PHOSPHOHYDROLASE"/>
    <property type="match status" value="1"/>
</dbReference>
<gene>
    <name evidence="3" type="ORF">psyc5s11_23730</name>
</gene>
<evidence type="ECO:0000256" key="1">
    <source>
        <dbReference type="SAM" id="Phobius"/>
    </source>
</evidence>
<evidence type="ECO:0000259" key="2">
    <source>
        <dbReference type="SMART" id="SM00014"/>
    </source>
</evidence>
<feature type="transmembrane region" description="Helical" evidence="1">
    <location>
        <begin position="123"/>
        <end position="141"/>
    </location>
</feature>
<dbReference type="InterPro" id="IPR000326">
    <property type="entry name" value="PAP2/HPO"/>
</dbReference>
<dbReference type="Proteomes" id="UP000824633">
    <property type="component" value="Chromosome"/>
</dbReference>
<evidence type="ECO:0000313" key="4">
    <source>
        <dbReference type="Proteomes" id="UP000824633"/>
    </source>
</evidence>
<dbReference type="EMBL" id="AP024849">
    <property type="protein sequence ID" value="BCZ46306.1"/>
    <property type="molecule type" value="Genomic_DNA"/>
</dbReference>
<dbReference type="InterPro" id="IPR036938">
    <property type="entry name" value="PAP2/HPO_sf"/>
</dbReference>
<organism evidence="3 4">
    <name type="scientific">Clostridium gelidum</name>
    <dbReference type="NCBI Taxonomy" id="704125"/>
    <lineage>
        <taxon>Bacteria</taxon>
        <taxon>Bacillati</taxon>
        <taxon>Bacillota</taxon>
        <taxon>Clostridia</taxon>
        <taxon>Eubacteriales</taxon>
        <taxon>Clostridiaceae</taxon>
        <taxon>Clostridium</taxon>
    </lineage>
</organism>
<name>A0ABM7T4Z4_9CLOT</name>
<reference evidence="4" key="1">
    <citation type="submission" date="2021-07" db="EMBL/GenBank/DDBJ databases">
        <title>Complete genome sequencing of a Clostridium isolate.</title>
        <authorList>
            <person name="Ueki A."/>
            <person name="Tonouchi A."/>
        </authorList>
    </citation>
    <scope>NUCLEOTIDE SEQUENCE [LARGE SCALE GENOMIC DNA]</scope>
    <source>
        <strain evidence="4">C5S11</strain>
    </source>
</reference>
<dbReference type="RefSeq" id="WP_224037805.1">
    <property type="nucleotide sequence ID" value="NZ_AP024849.1"/>
</dbReference>
<keyword evidence="1" id="KW-1133">Transmembrane helix</keyword>
<dbReference type="Gene3D" id="1.20.144.10">
    <property type="entry name" value="Phosphatidic acid phosphatase type 2/haloperoxidase"/>
    <property type="match status" value="1"/>
</dbReference>
<dbReference type="PANTHER" id="PTHR14969:SF58">
    <property type="entry name" value="UNDECAPRENYL-DIPHOSPHATASE BCRC"/>
    <property type="match status" value="1"/>
</dbReference>
<protein>
    <submittedName>
        <fullName evidence="3">Phosphatase</fullName>
    </submittedName>
</protein>
<evidence type="ECO:0000313" key="3">
    <source>
        <dbReference type="EMBL" id="BCZ46306.1"/>
    </source>
</evidence>
<feature type="domain" description="Phosphatidic acid phosphatase type 2/haloperoxidase" evidence="2">
    <location>
        <begin position="56"/>
        <end position="164"/>
    </location>
</feature>